<evidence type="ECO:0008006" key="4">
    <source>
        <dbReference type="Google" id="ProtNLM"/>
    </source>
</evidence>
<sequence length="145" mass="15543">MHLSLPFLFLTSILPLISADFLVANATACTGAFPINTCTHGVKVLSGTNNATEYTCDHLIRAQDNNYLSGGTAGPHGMNVVAKQGICDSGRLEFVKDGVGYEVRDASGGHLGDCTLTDQWNRSCDMWIGVTYFESMYYCTSGVCG</sequence>
<evidence type="ECO:0000313" key="3">
    <source>
        <dbReference type="Proteomes" id="UP000215127"/>
    </source>
</evidence>
<dbReference type="Proteomes" id="UP000215127">
    <property type="component" value="Chromosome 1"/>
</dbReference>
<gene>
    <name evidence="2" type="ORF">ZT3D7_G91</name>
</gene>
<organism evidence="2 3">
    <name type="scientific">Zymoseptoria tritici (strain ST99CH_3D7)</name>
    <dbReference type="NCBI Taxonomy" id="1276538"/>
    <lineage>
        <taxon>Eukaryota</taxon>
        <taxon>Fungi</taxon>
        <taxon>Dikarya</taxon>
        <taxon>Ascomycota</taxon>
        <taxon>Pezizomycotina</taxon>
        <taxon>Dothideomycetes</taxon>
        <taxon>Dothideomycetidae</taxon>
        <taxon>Mycosphaerellales</taxon>
        <taxon>Mycosphaerellaceae</taxon>
        <taxon>Zymoseptoria</taxon>
    </lineage>
</organism>
<keyword evidence="1" id="KW-0732">Signal</keyword>
<keyword evidence="3" id="KW-1185">Reference proteome</keyword>
<feature type="signal peptide" evidence="1">
    <location>
        <begin position="1"/>
        <end position="19"/>
    </location>
</feature>
<name>A0A1X7RD75_ZYMT9</name>
<proteinExistence type="predicted"/>
<protein>
    <recommendedName>
        <fullName evidence="4">Cyanovirin-N domain-containing protein</fullName>
    </recommendedName>
</protein>
<evidence type="ECO:0000256" key="1">
    <source>
        <dbReference type="SAM" id="SignalP"/>
    </source>
</evidence>
<dbReference type="EMBL" id="LT853692">
    <property type="protein sequence ID" value="SMQ44947.1"/>
    <property type="molecule type" value="Genomic_DNA"/>
</dbReference>
<evidence type="ECO:0000313" key="2">
    <source>
        <dbReference type="EMBL" id="SMQ44947.1"/>
    </source>
</evidence>
<reference evidence="2 3" key="1">
    <citation type="submission" date="2016-06" db="EMBL/GenBank/DDBJ databases">
        <authorList>
            <person name="Kjaerup R.B."/>
            <person name="Dalgaard T.S."/>
            <person name="Juul-Madsen H.R."/>
        </authorList>
    </citation>
    <scope>NUCLEOTIDE SEQUENCE [LARGE SCALE GENOMIC DNA]</scope>
</reference>
<dbReference type="AlphaFoldDB" id="A0A1X7RD75"/>
<feature type="chain" id="PRO_5010878468" description="Cyanovirin-N domain-containing protein" evidence="1">
    <location>
        <begin position="20"/>
        <end position="145"/>
    </location>
</feature>
<accession>A0A1X7RD75</accession>